<dbReference type="Proteomes" id="UP000185622">
    <property type="component" value="Chromosome"/>
</dbReference>
<reference evidence="1 2" key="1">
    <citation type="submission" date="2017-01" db="EMBL/GenBank/DDBJ databases">
        <title>The complete genome sequence of a sulfur-oxidizing marine bacterium Thioclava sp. 25B10_4T.</title>
        <authorList>
            <person name="Liu Y."/>
            <person name="Lai Q."/>
            <person name="Shao Z."/>
        </authorList>
    </citation>
    <scope>NUCLEOTIDE SEQUENCE [LARGE SCALE GENOMIC DNA]</scope>
    <source>
        <strain evidence="1 2">25B10_4</strain>
    </source>
</reference>
<accession>A0ABM6ICU5</accession>
<organism evidence="1 2">
    <name type="scientific">Thioclava nitratireducens</name>
    <dbReference type="NCBI Taxonomy" id="1915078"/>
    <lineage>
        <taxon>Bacteria</taxon>
        <taxon>Pseudomonadati</taxon>
        <taxon>Pseudomonadota</taxon>
        <taxon>Alphaproteobacteria</taxon>
        <taxon>Rhodobacterales</taxon>
        <taxon>Paracoccaceae</taxon>
        <taxon>Thioclava</taxon>
    </lineage>
</organism>
<name>A0ABM6ICU5_9RHOB</name>
<keyword evidence="2" id="KW-1185">Reference proteome</keyword>
<sequence length="76" mass="8339">MAKAAGVHRTTVFPWRRASAIRDTGDVPGARVMRRILAYSAARGLGLTADHLIWGAPRAEVDEILLRRDTAREAAE</sequence>
<gene>
    <name evidence="1" type="ORF">BMG03_00955</name>
</gene>
<evidence type="ECO:0000313" key="2">
    <source>
        <dbReference type="Proteomes" id="UP000185622"/>
    </source>
</evidence>
<evidence type="ECO:0000313" key="1">
    <source>
        <dbReference type="EMBL" id="AQS46524.1"/>
    </source>
</evidence>
<protein>
    <submittedName>
        <fullName evidence="1">Uncharacterized protein</fullName>
    </submittedName>
</protein>
<dbReference type="EMBL" id="CP019437">
    <property type="protein sequence ID" value="AQS46524.1"/>
    <property type="molecule type" value="Genomic_DNA"/>
</dbReference>
<proteinExistence type="predicted"/>